<gene>
    <name evidence="14" type="primary">LOC101894604</name>
</gene>
<evidence type="ECO:0000256" key="11">
    <source>
        <dbReference type="SAM" id="MobiDB-lite"/>
    </source>
</evidence>
<evidence type="ECO:0000256" key="8">
    <source>
        <dbReference type="PIRSR" id="PIRSR601952-2"/>
    </source>
</evidence>
<dbReference type="OrthoDB" id="5818554at2759"/>
<feature type="binding site" evidence="8">
    <location>
        <position position="368"/>
    </location>
    <ligand>
        <name>Zn(2+)</name>
        <dbReference type="ChEBI" id="CHEBI:29105"/>
        <label>2</label>
    </ligand>
</feature>
<evidence type="ECO:0000256" key="9">
    <source>
        <dbReference type="RuleBase" id="RU003946"/>
    </source>
</evidence>
<feature type="binding site" evidence="8">
    <location>
        <position position="409"/>
    </location>
    <ligand>
        <name>Zn(2+)</name>
        <dbReference type="ChEBI" id="CHEBI:29105"/>
        <label>2</label>
    </ligand>
</feature>
<evidence type="ECO:0000256" key="4">
    <source>
        <dbReference type="ARBA" id="ARBA00022801"/>
    </source>
</evidence>
<feature type="binding site" evidence="8">
    <location>
        <position position="209"/>
    </location>
    <ligand>
        <name>Mg(2+)</name>
        <dbReference type="ChEBI" id="CHEBI:18420"/>
    </ligand>
</feature>
<feature type="binding site" evidence="8">
    <location>
        <position position="207"/>
    </location>
    <ligand>
        <name>Mg(2+)</name>
        <dbReference type="ChEBI" id="CHEBI:18420"/>
    </ligand>
</feature>
<dbReference type="PROSITE" id="PS00123">
    <property type="entry name" value="ALKALINE_PHOSPHATASE"/>
    <property type="match status" value="1"/>
</dbReference>
<evidence type="ECO:0000256" key="6">
    <source>
        <dbReference type="ARBA" id="ARBA00022842"/>
    </source>
</evidence>
<dbReference type="PANTHER" id="PTHR11596">
    <property type="entry name" value="ALKALINE PHOSPHATASE"/>
    <property type="match status" value="1"/>
</dbReference>
<feature type="binding site" evidence="8">
    <location>
        <position position="410"/>
    </location>
    <ligand>
        <name>Zn(2+)</name>
        <dbReference type="ChEBI" id="CHEBI:29105"/>
        <label>2</label>
    </ligand>
</feature>
<feature type="binding site" evidence="8">
    <location>
        <position position="94"/>
    </location>
    <ligand>
        <name>Mg(2+)</name>
        <dbReference type="ChEBI" id="CHEBI:18420"/>
    </ligand>
</feature>
<keyword evidence="3 8" id="KW-0479">Metal-binding</keyword>
<dbReference type="SUPFAM" id="SSF53649">
    <property type="entry name" value="Alkaline phosphatase-like"/>
    <property type="match status" value="1"/>
</dbReference>
<evidence type="ECO:0000256" key="7">
    <source>
        <dbReference type="PIRSR" id="PIRSR601952-1"/>
    </source>
</evidence>
<feature type="signal peptide" evidence="12">
    <location>
        <begin position="1"/>
        <end position="16"/>
    </location>
</feature>
<keyword evidence="4 10" id="KW-0378">Hydrolase</keyword>
<keyword evidence="6 8" id="KW-0460">Magnesium</keyword>
<name>A0A9J7CW91_MUSDO</name>
<proteinExistence type="inferred from homology"/>
<dbReference type="STRING" id="7370.A0A1I8MAQ9"/>
<feature type="binding site" evidence="8">
    <location>
        <position position="372"/>
    </location>
    <ligand>
        <name>Zn(2+)</name>
        <dbReference type="ChEBI" id="CHEBI:29105"/>
        <label>2</label>
    </ligand>
</feature>
<comment type="cofactor">
    <cofactor evidence="8">
        <name>Zn(2+)</name>
        <dbReference type="ChEBI" id="CHEBI:29105"/>
    </cofactor>
    <text evidence="8">Binds 2 Zn(2+) ions.</text>
</comment>
<dbReference type="Pfam" id="PF00245">
    <property type="entry name" value="Alk_phosphatase"/>
    <property type="match status" value="1"/>
</dbReference>
<evidence type="ECO:0000256" key="12">
    <source>
        <dbReference type="SAM" id="SignalP"/>
    </source>
</evidence>
<dbReference type="VEuPathDB" id="VectorBase:MDOMA2_019084"/>
<comment type="catalytic activity">
    <reaction evidence="10">
        <text>a phosphate monoester + H2O = an alcohol + phosphate</text>
        <dbReference type="Rhea" id="RHEA:15017"/>
        <dbReference type="ChEBI" id="CHEBI:15377"/>
        <dbReference type="ChEBI" id="CHEBI:30879"/>
        <dbReference type="ChEBI" id="CHEBI:43474"/>
        <dbReference type="ChEBI" id="CHEBI:67140"/>
        <dbReference type="EC" id="3.1.3.1"/>
    </reaction>
</comment>
<dbReference type="PANTHER" id="PTHR11596:SF91">
    <property type="entry name" value="ALKALINE PHOSPHATASE-RELATED"/>
    <property type="match status" value="1"/>
</dbReference>
<evidence type="ECO:0000256" key="3">
    <source>
        <dbReference type="ARBA" id="ARBA00022723"/>
    </source>
</evidence>
<dbReference type="eggNOG" id="KOG4126">
    <property type="taxonomic scope" value="Eukaryota"/>
</dbReference>
<evidence type="ECO:0000256" key="5">
    <source>
        <dbReference type="ARBA" id="ARBA00022833"/>
    </source>
</evidence>
<comment type="similarity">
    <text evidence="1 9">Belongs to the alkaline phosphatase family.</text>
</comment>
<organism evidence="13 14">
    <name type="scientific">Musca domestica</name>
    <name type="common">House fly</name>
    <dbReference type="NCBI Taxonomy" id="7370"/>
    <lineage>
        <taxon>Eukaryota</taxon>
        <taxon>Metazoa</taxon>
        <taxon>Ecdysozoa</taxon>
        <taxon>Arthropoda</taxon>
        <taxon>Hexapoda</taxon>
        <taxon>Insecta</taxon>
        <taxon>Pterygota</taxon>
        <taxon>Neoptera</taxon>
        <taxon>Endopterygota</taxon>
        <taxon>Diptera</taxon>
        <taxon>Brachycera</taxon>
        <taxon>Muscomorpha</taxon>
        <taxon>Muscoidea</taxon>
        <taxon>Muscidae</taxon>
        <taxon>Musca</taxon>
    </lineage>
</organism>
<feature type="chain" id="PRO_5045821742" description="Alkaline phosphatase" evidence="12">
    <location>
        <begin position="17"/>
        <end position="532"/>
    </location>
</feature>
<reference evidence="14" key="1">
    <citation type="submission" date="2025-08" db="UniProtKB">
        <authorList>
            <consortium name="RefSeq"/>
        </authorList>
    </citation>
    <scope>IDENTIFICATION</scope>
    <source>
        <strain evidence="14">Aabys</strain>
        <tissue evidence="14">Whole body</tissue>
    </source>
</reference>
<feature type="binding site" evidence="8">
    <location>
        <position position="486"/>
    </location>
    <ligand>
        <name>Zn(2+)</name>
        <dbReference type="ChEBI" id="CHEBI:29105"/>
        <label>2</label>
    </ligand>
</feature>
<dbReference type="GeneID" id="101894604"/>
<dbReference type="VEuPathDB" id="VectorBase:MDOA002967"/>
<dbReference type="PRINTS" id="PR00113">
    <property type="entry name" value="ALKPHPHTASE"/>
</dbReference>
<dbReference type="InterPro" id="IPR017850">
    <property type="entry name" value="Alkaline_phosphatase_core_sf"/>
</dbReference>
<dbReference type="EC" id="3.1.3.1" evidence="2 10"/>
<evidence type="ECO:0000256" key="10">
    <source>
        <dbReference type="RuleBase" id="RU003947"/>
    </source>
</evidence>
<keyword evidence="5 8" id="KW-0862">Zinc</keyword>
<dbReference type="InterPro" id="IPR018299">
    <property type="entry name" value="Alkaline_phosphatase_AS"/>
</dbReference>
<feature type="region of interest" description="Disordered" evidence="11">
    <location>
        <begin position="27"/>
        <end position="57"/>
    </location>
</feature>
<sequence>MRILLLLYFSIEIVSGRFSKDIQYHPPNRLAGRETPRPTTTRFFEDVGNGKPTPEHEKDPEYWYSLAKLEMNKLLEQCSYNYNKAKNVIFFLGDGMALNTLTAARIRKGQLKGKTGEEESLSFQRFPHTGLSKTYCTNAQVPDSACTATAYLCGVKTQITSIGVTANVAADNCTMSMDPANHLESIADWAQRAGKSTGFITTTSLTHASPSGLYAKTASRFWECDADIPQEVQRQGHCMDMAEQLITQTPGRNFDIMMGGGMGKFLPRTMADAHGHPGERLDGKNLLQLWKEIHPGGALVTNREELLDLNITQVTKIMGIFASRLMNYHVEANSSQEPTLAEMTETALKSLSFNDKGYFLFVEGGLIDYANHNNKPFIALDETLELEKAIDVALGLTNPEETLIVVSSDHSHPMTIAGYPGRGTDILGLNQHDVDSNGVKYTTLTYAVGPEQYLDENGQRIDLEDIIKEDASFTHPSQIPSSIGTHAGDDVGIFATGPHSHLFRGVMEQHTIPHLMAYAACIGDGPTLCSDH</sequence>
<keyword evidence="12" id="KW-0732">Signal</keyword>
<dbReference type="Gene3D" id="3.40.720.10">
    <property type="entry name" value="Alkaline Phosphatase, subunit A"/>
    <property type="match status" value="1"/>
</dbReference>
<evidence type="ECO:0000256" key="1">
    <source>
        <dbReference type="ARBA" id="ARBA00005984"/>
    </source>
</evidence>
<dbReference type="RefSeq" id="XP_005186653.2">
    <property type="nucleotide sequence ID" value="XM_005186596.3"/>
</dbReference>
<protein>
    <recommendedName>
        <fullName evidence="2 10">Alkaline phosphatase</fullName>
        <ecNumber evidence="2 10">3.1.3.1</ecNumber>
    </recommendedName>
</protein>
<dbReference type="CDD" id="cd16012">
    <property type="entry name" value="ALP"/>
    <property type="match status" value="1"/>
</dbReference>
<dbReference type="SMART" id="SM00098">
    <property type="entry name" value="alkPPc"/>
    <property type="match status" value="1"/>
</dbReference>
<evidence type="ECO:0000256" key="2">
    <source>
        <dbReference type="ARBA" id="ARBA00012647"/>
    </source>
</evidence>
<feature type="binding site" evidence="8">
    <location>
        <position position="363"/>
    </location>
    <ligand>
        <name>Mg(2+)</name>
        <dbReference type="ChEBI" id="CHEBI:18420"/>
    </ligand>
</feature>
<comment type="cofactor">
    <cofactor evidence="8">
        <name>Mg(2+)</name>
        <dbReference type="ChEBI" id="CHEBI:18420"/>
    </cofactor>
    <text evidence="8">Binds 1 Mg(2+) ion.</text>
</comment>
<dbReference type="Proteomes" id="UP001652621">
    <property type="component" value="Unplaced"/>
</dbReference>
<feature type="active site" description="Phosphoserine intermediate" evidence="7">
    <location>
        <position position="144"/>
    </location>
</feature>
<feature type="binding site" evidence="8">
    <location>
        <position position="94"/>
    </location>
    <ligand>
        <name>Zn(2+)</name>
        <dbReference type="ChEBI" id="CHEBI:29105"/>
        <label>2</label>
    </ligand>
</feature>
<evidence type="ECO:0000313" key="14">
    <source>
        <dbReference type="RefSeq" id="XP_005186653.2"/>
    </source>
</evidence>
<evidence type="ECO:0000313" key="13">
    <source>
        <dbReference type="Proteomes" id="UP001652621"/>
    </source>
</evidence>
<keyword evidence="13" id="KW-1185">Reference proteome</keyword>
<dbReference type="InterPro" id="IPR001952">
    <property type="entry name" value="Alkaline_phosphatase"/>
</dbReference>
<accession>A0A9J7CW91</accession>